<evidence type="ECO:0000313" key="2">
    <source>
        <dbReference type="Ensembl" id="ENSTNIP00000004519.1"/>
    </source>
</evidence>
<protein>
    <submittedName>
        <fullName evidence="2">Meiosis 1 associated protein</fullName>
    </submittedName>
</protein>
<evidence type="ECO:0000256" key="1">
    <source>
        <dbReference type="SAM" id="MobiDB-lite"/>
    </source>
</evidence>
<dbReference type="GeneTree" id="ENSGT00390000005656"/>
<dbReference type="Ensembl" id="ENSTNIT00000004660.1">
    <property type="protein sequence ID" value="ENSTNIP00000004519.1"/>
    <property type="gene ID" value="ENSTNIG00000002086.1"/>
</dbReference>
<name>H3C8E7_TETNG</name>
<dbReference type="GO" id="GO:0007127">
    <property type="term" value="P:meiosis I"/>
    <property type="evidence" value="ECO:0007669"/>
    <property type="project" value="InterPro"/>
</dbReference>
<keyword evidence="3" id="KW-1185">Reference proteome</keyword>
<reference evidence="2" key="2">
    <citation type="submission" date="2025-08" db="UniProtKB">
        <authorList>
            <consortium name="Ensembl"/>
        </authorList>
    </citation>
    <scope>IDENTIFICATION</scope>
</reference>
<dbReference type="HOGENOM" id="CLU_038694_0_0_1"/>
<accession>H3C8E7</accession>
<dbReference type="InParanoid" id="H3C8E7"/>
<dbReference type="STRING" id="99883.ENSTNIP00000004519"/>
<reference evidence="2" key="3">
    <citation type="submission" date="2025-09" db="UniProtKB">
        <authorList>
            <consortium name="Ensembl"/>
        </authorList>
    </citation>
    <scope>IDENTIFICATION</scope>
</reference>
<dbReference type="FunCoup" id="H3C8E7">
    <property type="interactions" value="782"/>
</dbReference>
<dbReference type="PANTHER" id="PTHR28642:SF1">
    <property type="entry name" value="MEIOSIS 1 ARREST PROTEIN"/>
    <property type="match status" value="1"/>
</dbReference>
<reference evidence="3" key="1">
    <citation type="journal article" date="2004" name="Nature">
        <title>Genome duplication in the teleost fish Tetraodon nigroviridis reveals the early vertebrate proto-karyotype.</title>
        <authorList>
            <person name="Jaillon O."/>
            <person name="Aury J.-M."/>
            <person name="Brunet F."/>
            <person name="Petit J.-L."/>
            <person name="Stange-Thomann N."/>
            <person name="Mauceli E."/>
            <person name="Bouneau L."/>
            <person name="Fischer C."/>
            <person name="Ozouf-Costaz C."/>
            <person name="Bernot A."/>
            <person name="Nicaud S."/>
            <person name="Jaffe D."/>
            <person name="Fisher S."/>
            <person name="Lutfalla G."/>
            <person name="Dossat C."/>
            <person name="Segurens B."/>
            <person name="Dasilva C."/>
            <person name="Salanoubat M."/>
            <person name="Levy M."/>
            <person name="Boudet N."/>
            <person name="Castellano S."/>
            <person name="Anthouard V."/>
            <person name="Jubin C."/>
            <person name="Castelli V."/>
            <person name="Katinka M."/>
            <person name="Vacherie B."/>
            <person name="Biemont C."/>
            <person name="Skalli Z."/>
            <person name="Cattolico L."/>
            <person name="Poulain J."/>
            <person name="De Berardinis V."/>
            <person name="Cruaud C."/>
            <person name="Duprat S."/>
            <person name="Brottier P."/>
            <person name="Coutanceau J.-P."/>
            <person name="Gouzy J."/>
            <person name="Parra G."/>
            <person name="Lardier G."/>
            <person name="Chapple C."/>
            <person name="McKernan K.J."/>
            <person name="McEwan P."/>
            <person name="Bosak S."/>
            <person name="Kellis M."/>
            <person name="Volff J.-N."/>
            <person name="Guigo R."/>
            <person name="Zody M.C."/>
            <person name="Mesirov J."/>
            <person name="Lindblad-Toh K."/>
            <person name="Birren B."/>
            <person name="Nusbaum C."/>
            <person name="Kahn D."/>
            <person name="Robinson-Rechavi M."/>
            <person name="Laudet V."/>
            <person name="Schachter V."/>
            <person name="Quetier F."/>
            <person name="Saurin W."/>
            <person name="Scarpelli C."/>
            <person name="Wincker P."/>
            <person name="Lander E.S."/>
            <person name="Weissenbach J."/>
            <person name="Roest Crollius H."/>
        </authorList>
    </citation>
    <scope>NUCLEOTIDE SEQUENCE [LARGE SCALE GENOMIC DNA]</scope>
</reference>
<dbReference type="PANTHER" id="PTHR28642">
    <property type="entry name" value="MEIOSIS 1 ARREST PROTEIN"/>
    <property type="match status" value="1"/>
</dbReference>
<dbReference type="GO" id="GO:0007283">
    <property type="term" value="P:spermatogenesis"/>
    <property type="evidence" value="ECO:0007669"/>
    <property type="project" value="InterPro"/>
</dbReference>
<dbReference type="InterPro" id="IPR033587">
    <property type="entry name" value="M1AP"/>
</dbReference>
<organism evidence="2 3">
    <name type="scientific">Tetraodon nigroviridis</name>
    <name type="common">Spotted green pufferfish</name>
    <name type="synonym">Chelonodon nigroviridis</name>
    <dbReference type="NCBI Taxonomy" id="99883"/>
    <lineage>
        <taxon>Eukaryota</taxon>
        <taxon>Metazoa</taxon>
        <taxon>Chordata</taxon>
        <taxon>Craniata</taxon>
        <taxon>Vertebrata</taxon>
        <taxon>Euteleostomi</taxon>
        <taxon>Actinopterygii</taxon>
        <taxon>Neopterygii</taxon>
        <taxon>Teleostei</taxon>
        <taxon>Neoteleostei</taxon>
        <taxon>Acanthomorphata</taxon>
        <taxon>Eupercaria</taxon>
        <taxon>Tetraodontiformes</taxon>
        <taxon>Tetradontoidea</taxon>
        <taxon>Tetraodontidae</taxon>
        <taxon>Tetraodon</taxon>
    </lineage>
</organism>
<dbReference type="GO" id="GO:0051308">
    <property type="term" value="P:male meiosis chromosome separation"/>
    <property type="evidence" value="ECO:0007669"/>
    <property type="project" value="TreeGrafter"/>
</dbReference>
<dbReference type="Proteomes" id="UP000007303">
    <property type="component" value="Unassembled WGS sequence"/>
</dbReference>
<proteinExistence type="predicted"/>
<sequence length="528" mass="57216">LFPFRCTTGRGPERPKRIPGRPARVLIVEASPPWWSDSGEVLCDALDDFLTLASSLDGPCRIPLLSLYAISRRQECLLPFAQVRGNLARLRTCVEELRSISGEGCIREATRAGELLQQAVLDALQQFRQYMSHRSTSGHGTFLEVTVMTSQSGCGVVRHLETALRDADLVSLRRLLVVQILTDGDWAQDSSSHEAMPAETEDCLMCGPEVDLQRVGNSVLDIEMVLKAWLQEQGGDGEQLHLLLPGDAAPGSVPVCIKCDVQERAISPALVHLSPGLGVTADGVRDFGPVGEGSANQRRMPPRLKAIKALRADGVCESLLFGLPLVLHPTACWQLDWDDMEANNKLFHALCHTLQNHDWYLLLQVEPARGAAASSLGVCSHYVLQPSSALSLLLKPVTSRELLLPCSLPPPAPSPAPDATHTVQACLAQLDEEFVFNPLCLSSKLYQHLRDPLRPLEGAKGPGFRLPRQPQSRHQGAAARARARATVAPVPPSHGPPPPKASRPALTLLGSGRAPVMQEGDDKDDVST</sequence>
<feature type="compositionally biased region" description="Pro residues" evidence="1">
    <location>
        <begin position="489"/>
        <end position="501"/>
    </location>
</feature>
<feature type="region of interest" description="Disordered" evidence="1">
    <location>
        <begin position="458"/>
        <end position="528"/>
    </location>
</feature>
<dbReference type="OMA" id="LRKHPCK"/>
<evidence type="ECO:0000313" key="3">
    <source>
        <dbReference type="Proteomes" id="UP000007303"/>
    </source>
</evidence>
<dbReference type="AlphaFoldDB" id="H3C8E7"/>
<feature type="compositionally biased region" description="Acidic residues" evidence="1">
    <location>
        <begin position="519"/>
        <end position="528"/>
    </location>
</feature>